<dbReference type="InterPro" id="IPR036249">
    <property type="entry name" value="Thioredoxin-like_sf"/>
</dbReference>
<dbReference type="CDD" id="cd02947">
    <property type="entry name" value="TRX_family"/>
    <property type="match status" value="1"/>
</dbReference>
<dbReference type="Proteomes" id="UP001166585">
    <property type="component" value="Unassembled WGS sequence"/>
</dbReference>
<dbReference type="SUPFAM" id="SSF52833">
    <property type="entry name" value="Thioredoxin-like"/>
    <property type="match status" value="1"/>
</dbReference>
<keyword evidence="4" id="KW-1015">Disulfide bond</keyword>
<name>A0ABS5R663_9HYPH</name>
<dbReference type="Gene3D" id="3.40.30.10">
    <property type="entry name" value="Glutaredoxin"/>
    <property type="match status" value="1"/>
</dbReference>
<evidence type="ECO:0000256" key="2">
    <source>
        <dbReference type="ARBA" id="ARBA00022448"/>
    </source>
</evidence>
<dbReference type="PIRSF" id="PIRSF000077">
    <property type="entry name" value="Thioredoxin"/>
    <property type="match status" value="1"/>
</dbReference>
<keyword evidence="10" id="KW-1185">Reference proteome</keyword>
<proteinExistence type="inferred from homology"/>
<sequence length="106" mass="11583">MGVEKVSDSSFESDVLKSSEPVLVDFWAEWCGPCRMVAPVLEEVSGELGDKVKIVKLNVDENPNTASKYGIMSIPTLLLFKDGQIASRQVGAAPKAKMLQWINNSI</sequence>
<keyword evidence="5" id="KW-0676">Redox-active center</keyword>
<evidence type="ECO:0000256" key="5">
    <source>
        <dbReference type="ARBA" id="ARBA00023284"/>
    </source>
</evidence>
<evidence type="ECO:0000256" key="1">
    <source>
        <dbReference type="ARBA" id="ARBA00008987"/>
    </source>
</evidence>
<dbReference type="EMBL" id="JAHCQH010000015">
    <property type="protein sequence ID" value="MBS9477154.1"/>
    <property type="molecule type" value="Genomic_DNA"/>
</dbReference>
<comment type="caution">
    <text evidence="9">The sequence shown here is derived from an EMBL/GenBank/DDBJ whole genome shotgun (WGS) entry which is preliminary data.</text>
</comment>
<evidence type="ECO:0000256" key="7">
    <source>
        <dbReference type="PIRNR" id="PIRNR000077"/>
    </source>
</evidence>
<dbReference type="PANTHER" id="PTHR45663:SF11">
    <property type="entry name" value="GEO12009P1"/>
    <property type="match status" value="1"/>
</dbReference>
<dbReference type="PROSITE" id="PS51352">
    <property type="entry name" value="THIOREDOXIN_2"/>
    <property type="match status" value="1"/>
</dbReference>
<dbReference type="InterPro" id="IPR017937">
    <property type="entry name" value="Thioredoxin_CS"/>
</dbReference>
<dbReference type="InterPro" id="IPR005746">
    <property type="entry name" value="Thioredoxin"/>
</dbReference>
<protein>
    <recommendedName>
        <fullName evidence="6 7">Thioredoxin</fullName>
    </recommendedName>
</protein>
<dbReference type="NCBIfam" id="TIGR01068">
    <property type="entry name" value="thioredoxin"/>
    <property type="match status" value="1"/>
</dbReference>
<evidence type="ECO:0000313" key="9">
    <source>
        <dbReference type="EMBL" id="MBS9477154.1"/>
    </source>
</evidence>
<dbReference type="RefSeq" id="WP_213754952.1">
    <property type="nucleotide sequence ID" value="NZ_JAHCQH010000015.1"/>
</dbReference>
<dbReference type="Pfam" id="PF00085">
    <property type="entry name" value="Thioredoxin"/>
    <property type="match status" value="1"/>
</dbReference>
<accession>A0ABS5R663</accession>
<feature type="domain" description="Thioredoxin" evidence="8">
    <location>
        <begin position="1"/>
        <end position="106"/>
    </location>
</feature>
<dbReference type="InterPro" id="IPR013766">
    <property type="entry name" value="Thioredoxin_domain"/>
</dbReference>
<dbReference type="PROSITE" id="PS00194">
    <property type="entry name" value="THIOREDOXIN_1"/>
    <property type="match status" value="1"/>
</dbReference>
<reference evidence="9" key="1">
    <citation type="submission" date="2021-05" db="EMBL/GenBank/DDBJ databases">
        <authorList>
            <person name="Sun Q."/>
            <person name="Inoue M."/>
        </authorList>
    </citation>
    <scope>NUCLEOTIDE SEQUENCE</scope>
    <source>
        <strain evidence="9">VKM B-3255</strain>
    </source>
</reference>
<organism evidence="9 10">
    <name type="scientific">Ancylobacter radicis</name>
    <dbReference type="NCBI Taxonomy" id="2836179"/>
    <lineage>
        <taxon>Bacteria</taxon>
        <taxon>Pseudomonadati</taxon>
        <taxon>Pseudomonadota</taxon>
        <taxon>Alphaproteobacteria</taxon>
        <taxon>Hyphomicrobiales</taxon>
        <taxon>Xanthobacteraceae</taxon>
        <taxon>Ancylobacter</taxon>
    </lineage>
</organism>
<keyword evidence="2" id="KW-0813">Transport</keyword>
<evidence type="ECO:0000259" key="8">
    <source>
        <dbReference type="PROSITE" id="PS51352"/>
    </source>
</evidence>
<evidence type="ECO:0000256" key="4">
    <source>
        <dbReference type="ARBA" id="ARBA00023157"/>
    </source>
</evidence>
<evidence type="ECO:0000256" key="3">
    <source>
        <dbReference type="ARBA" id="ARBA00022982"/>
    </source>
</evidence>
<gene>
    <name evidence="9" type="primary">trxA</name>
    <name evidence="9" type="ORF">KIP89_08550</name>
</gene>
<keyword evidence="3" id="KW-0249">Electron transport</keyword>
<comment type="similarity">
    <text evidence="1 7">Belongs to the thioredoxin family.</text>
</comment>
<evidence type="ECO:0000313" key="10">
    <source>
        <dbReference type="Proteomes" id="UP001166585"/>
    </source>
</evidence>
<evidence type="ECO:0000256" key="6">
    <source>
        <dbReference type="NCBIfam" id="TIGR01068"/>
    </source>
</evidence>
<dbReference type="PRINTS" id="PR00421">
    <property type="entry name" value="THIOREDOXIN"/>
</dbReference>
<dbReference type="PANTHER" id="PTHR45663">
    <property type="entry name" value="GEO12009P1"/>
    <property type="match status" value="1"/>
</dbReference>